<organism evidence="1 2">
    <name type="scientific">Rhabditophanes sp. KR3021</name>
    <dbReference type="NCBI Taxonomy" id="114890"/>
    <lineage>
        <taxon>Eukaryota</taxon>
        <taxon>Metazoa</taxon>
        <taxon>Ecdysozoa</taxon>
        <taxon>Nematoda</taxon>
        <taxon>Chromadorea</taxon>
        <taxon>Rhabditida</taxon>
        <taxon>Tylenchina</taxon>
        <taxon>Panagrolaimomorpha</taxon>
        <taxon>Strongyloidoidea</taxon>
        <taxon>Alloionematidae</taxon>
        <taxon>Rhabditophanes</taxon>
    </lineage>
</organism>
<protein>
    <submittedName>
        <fullName evidence="2">WD_REPEATS_REGION domain-containing protein</fullName>
    </submittedName>
</protein>
<evidence type="ECO:0000313" key="1">
    <source>
        <dbReference type="Proteomes" id="UP000095286"/>
    </source>
</evidence>
<dbReference type="Proteomes" id="UP000095286">
    <property type="component" value="Unplaced"/>
</dbReference>
<name>A0AC35TJM1_9BILA</name>
<evidence type="ECO:0000313" key="2">
    <source>
        <dbReference type="WBParaSite" id="RSKR_0000136500.1"/>
    </source>
</evidence>
<reference evidence="2" key="1">
    <citation type="submission" date="2016-11" db="UniProtKB">
        <authorList>
            <consortium name="WormBaseParasite"/>
        </authorList>
    </citation>
    <scope>IDENTIFICATION</scope>
    <source>
        <strain evidence="2">KR3021</strain>
    </source>
</reference>
<dbReference type="WBParaSite" id="RSKR_0000136500.1">
    <property type="protein sequence ID" value="RSKR_0000136500.1"/>
    <property type="gene ID" value="RSKR_0000136500"/>
</dbReference>
<accession>A0AC35TJM1</accession>
<proteinExistence type="predicted"/>
<sequence>MADDKKRAMEEKKRQLAEIRERKKRQEAESQIQKAERANAATNTIEEVSRRYTFDGHELQNMLNSIGMSTDTTVNLPKASLAPNMLNDLNRDHFKVPSVPTLRPSALNLEGTEASIDSFPPSSKQSYSKLTQTDDDRLQHGEFVGSLEFIDELGEHYMGQAKHQRHISCDESPSVEVQQLLTQSGFSIRHNEITKTEEVVVKEVEIKPQPEPLTEMERDQFVKKNLSSSIESTFKLFSRALAEEAYVNANYASNKMDKPNGAPGQKLTLDRVFHNEKLAKKFVCSIDYSETHNELVAVAYDSPQYMATEPGSIVNIWNLRFKVAEPEFELYSPTRLTCAAFGKFNSNIIIGGCYSGQICMWDTRDSRRTPIQKSPVSLSAHTHPINSLKIIGNQSANNIVTISTEGRMCSWSIENLTQPAETLNLMHDSKQISANSLSFFHNDMNNFAIGGEDSVLYHGSYHANKSLIAISDKWNHYGPISAVDMHRANENSKFAPLCLTGSLDWSVKLWNLKENKLVYHFDNHANYVTDVAWSPVRPGVFVSTDADGKIFLWNINESVESPVSTITLDGDVSIKKILWSKTGHHLYVGDTVGRLHIFKADETVYTPKADESERLDDYLSEAYMKCQEKVKFCPSTDKENVSTNMVLPAATK</sequence>